<sequence length="699" mass="74043">MAAAALALASAALPLAVNAPQAQAAAAQEVVLPPITGNVKLVGLTLYRGFLNRVVRSSDQLDVYKTNVGIGAAPVAGTTTGLGFIPPTWKTPSCSAAVECVRLVEGNESGLAHLIEENGRTYLMLGVGSSLMLPIPGRGGQVRDASGDYAVVDGGSPRTQYIVSSSGSPNVLRSRPVQAAALWYSTLWSASASSPGTLTAERLTPSVTTPGKPVRTVKTGVACVPTELQATNHWLYWSCGDGKRAGVYDLARNRGFAVPSGPSMLGDGYVVRNDRTAHELKLTDFHTGAPAAERRIGDLPPSGLPDESRITWAVDKYSGHIAWVDGEHYVHVRADGVPNSAPVIGDAVLPTIIEPRVLTWYSHRWLSRPVDSWELGISSKVTGRRVATFRGGAARGDEPISAFWNGKEPNGAFAPSGPYVWNLTVKYDGRTSATQVGSGTVPVWCGRLLTHVYDCDGIPDLLGIRTDGRTYSWAGLSKGTLRNDGWIATWPTSSLLVPIGDLNGDGNADLLVRNSKGAVRAYWGRGYSEFSPTLKSTAITTGWNRYNVLTSPGDLTGDGRDDLVARDTAGVLWLYPANGRSGYGTRIKIGYGQGGYTAMVGVGDLNGDGRGDLVARDAAGNLYRMLGANGRFGPRAKIGAGWNTYNAIIGIGDINQDGKNDLLTRDAAGNLYRYSGNGKGAISPRVKIGSGWNTYKKLV</sequence>
<gene>
    <name evidence="3" type="ORF">Pka01_77260</name>
</gene>
<protein>
    <recommendedName>
        <fullName evidence="5">Repeat domain-containing protein</fullName>
    </recommendedName>
</protein>
<dbReference type="Proteomes" id="UP000630097">
    <property type="component" value="Unassembled WGS sequence"/>
</dbReference>
<feature type="chain" id="PRO_5035327728" description="Repeat domain-containing protein" evidence="2">
    <location>
        <begin position="25"/>
        <end position="699"/>
    </location>
</feature>
<organism evidence="3 4">
    <name type="scientific">Planotetraspora kaengkrachanensis</name>
    <dbReference type="NCBI Taxonomy" id="575193"/>
    <lineage>
        <taxon>Bacteria</taxon>
        <taxon>Bacillati</taxon>
        <taxon>Actinomycetota</taxon>
        <taxon>Actinomycetes</taxon>
        <taxon>Streptosporangiales</taxon>
        <taxon>Streptosporangiaceae</taxon>
        <taxon>Planotetraspora</taxon>
    </lineage>
</organism>
<dbReference type="Pfam" id="PF13517">
    <property type="entry name" value="FG-GAP_3"/>
    <property type="match status" value="2"/>
</dbReference>
<keyword evidence="1 2" id="KW-0732">Signal</keyword>
<evidence type="ECO:0000256" key="1">
    <source>
        <dbReference type="ARBA" id="ARBA00022729"/>
    </source>
</evidence>
<keyword evidence="4" id="KW-1185">Reference proteome</keyword>
<dbReference type="PANTHER" id="PTHR44103">
    <property type="entry name" value="PROPROTEIN CONVERTASE P"/>
    <property type="match status" value="1"/>
</dbReference>
<reference evidence="3 4" key="1">
    <citation type="submission" date="2021-01" db="EMBL/GenBank/DDBJ databases">
        <title>Whole genome shotgun sequence of Planotetraspora kaengkrachanensis NBRC 104272.</title>
        <authorList>
            <person name="Komaki H."/>
            <person name="Tamura T."/>
        </authorList>
    </citation>
    <scope>NUCLEOTIDE SEQUENCE [LARGE SCALE GENOMIC DNA]</scope>
    <source>
        <strain evidence="3 4">NBRC 104272</strain>
    </source>
</reference>
<evidence type="ECO:0008006" key="5">
    <source>
        <dbReference type="Google" id="ProtNLM"/>
    </source>
</evidence>
<evidence type="ECO:0000313" key="4">
    <source>
        <dbReference type="Proteomes" id="UP000630097"/>
    </source>
</evidence>
<evidence type="ECO:0000256" key="2">
    <source>
        <dbReference type="SAM" id="SignalP"/>
    </source>
</evidence>
<evidence type="ECO:0000313" key="3">
    <source>
        <dbReference type="EMBL" id="GIG84599.1"/>
    </source>
</evidence>
<comment type="caution">
    <text evidence="3">The sequence shown here is derived from an EMBL/GenBank/DDBJ whole genome shotgun (WGS) entry which is preliminary data.</text>
</comment>
<proteinExistence type="predicted"/>
<dbReference type="Gene3D" id="2.130.10.130">
    <property type="entry name" value="Integrin alpha, N-terminal"/>
    <property type="match status" value="1"/>
</dbReference>
<dbReference type="AlphaFoldDB" id="A0A8J3VCL3"/>
<name>A0A8J3VCL3_9ACTN</name>
<dbReference type="SUPFAM" id="SSF69318">
    <property type="entry name" value="Integrin alpha N-terminal domain"/>
    <property type="match status" value="1"/>
</dbReference>
<feature type="signal peptide" evidence="2">
    <location>
        <begin position="1"/>
        <end position="24"/>
    </location>
</feature>
<accession>A0A8J3VCL3</accession>
<dbReference type="PANTHER" id="PTHR44103:SF1">
    <property type="entry name" value="PROPROTEIN CONVERTASE P"/>
    <property type="match status" value="1"/>
</dbReference>
<dbReference type="InterPro" id="IPR028994">
    <property type="entry name" value="Integrin_alpha_N"/>
</dbReference>
<dbReference type="InterPro" id="IPR013517">
    <property type="entry name" value="FG-GAP"/>
</dbReference>
<dbReference type="EMBL" id="BONV01000054">
    <property type="protein sequence ID" value="GIG84599.1"/>
    <property type="molecule type" value="Genomic_DNA"/>
</dbReference>